<dbReference type="SUPFAM" id="SSF55724">
    <property type="entry name" value="Mog1p/PsbP-like"/>
    <property type="match status" value="1"/>
</dbReference>
<dbReference type="GO" id="GO:0005634">
    <property type="term" value="C:nucleus"/>
    <property type="evidence" value="ECO:0007669"/>
    <property type="project" value="TreeGrafter"/>
</dbReference>
<keyword evidence="3" id="KW-0653">Protein transport</keyword>
<dbReference type="EMBL" id="PUHW01000262">
    <property type="protein sequence ID" value="KAG0687438.1"/>
    <property type="molecule type" value="Genomic_DNA"/>
</dbReference>
<accession>A0A9P7BFM0</accession>
<dbReference type="PANTHER" id="PTHR15837">
    <property type="entry name" value="RAN GUANINE NUCLEOTIDE RELEASE FACTOR"/>
    <property type="match status" value="1"/>
</dbReference>
<organism evidence="4 5">
    <name type="scientific">Pichia californica</name>
    <dbReference type="NCBI Taxonomy" id="460514"/>
    <lineage>
        <taxon>Eukaryota</taxon>
        <taxon>Fungi</taxon>
        <taxon>Dikarya</taxon>
        <taxon>Ascomycota</taxon>
        <taxon>Saccharomycotina</taxon>
        <taxon>Pichiomycetes</taxon>
        <taxon>Pichiales</taxon>
        <taxon>Pichiaceae</taxon>
        <taxon>Pichia</taxon>
    </lineage>
</organism>
<dbReference type="AlphaFoldDB" id="A0A9P7BFM0"/>
<evidence type="ECO:0000256" key="2">
    <source>
        <dbReference type="ARBA" id="ARBA00022448"/>
    </source>
</evidence>
<evidence type="ECO:0000256" key="3">
    <source>
        <dbReference type="ARBA" id="ARBA00022927"/>
    </source>
</evidence>
<evidence type="ECO:0000313" key="5">
    <source>
        <dbReference type="Proteomes" id="UP000697127"/>
    </source>
</evidence>
<comment type="caution">
    <text evidence="4">The sequence shown here is derived from an EMBL/GenBank/DDBJ whole genome shotgun (WGS) entry which is preliminary data.</text>
</comment>
<keyword evidence="2" id="KW-0813">Transport</keyword>
<evidence type="ECO:0000313" key="4">
    <source>
        <dbReference type="EMBL" id="KAG0687438.1"/>
    </source>
</evidence>
<dbReference type="GO" id="GO:0006606">
    <property type="term" value="P:protein import into nucleus"/>
    <property type="evidence" value="ECO:0007669"/>
    <property type="project" value="TreeGrafter"/>
</dbReference>
<protein>
    <submittedName>
        <fullName evidence="4">Multicopy suppressor of ts gsp1</fullName>
    </submittedName>
</protein>
<proteinExistence type="inferred from homology"/>
<dbReference type="PANTHER" id="PTHR15837:SF0">
    <property type="entry name" value="RAN GUANINE NUCLEOTIDE RELEASE FACTOR"/>
    <property type="match status" value="1"/>
</dbReference>
<name>A0A9P7BFM0_9ASCO</name>
<reference evidence="4" key="1">
    <citation type="submission" date="2020-11" db="EMBL/GenBank/DDBJ databases">
        <title>Kefir isolates.</title>
        <authorList>
            <person name="Marcisauskas S."/>
            <person name="Kim Y."/>
            <person name="Blasche S."/>
        </authorList>
    </citation>
    <scope>NUCLEOTIDE SEQUENCE</scope>
    <source>
        <strain evidence="4">Olga-1</strain>
    </source>
</reference>
<comment type="similarity">
    <text evidence="1">Belongs to the MOG1 family.</text>
</comment>
<dbReference type="Proteomes" id="UP000697127">
    <property type="component" value="Unassembled WGS sequence"/>
</dbReference>
<dbReference type="GO" id="GO:0031267">
    <property type="term" value="F:small GTPase binding"/>
    <property type="evidence" value="ECO:0007669"/>
    <property type="project" value="TreeGrafter"/>
</dbReference>
<evidence type="ECO:0000256" key="1">
    <source>
        <dbReference type="ARBA" id="ARBA00010307"/>
    </source>
</evidence>
<dbReference type="Pfam" id="PF04603">
    <property type="entry name" value="Mog1"/>
    <property type="match status" value="1"/>
</dbReference>
<dbReference type="InterPro" id="IPR007681">
    <property type="entry name" value="Mog1"/>
</dbReference>
<gene>
    <name evidence="4" type="primary">MOG1</name>
    <name evidence="4" type="ORF">C6P40_002361</name>
</gene>
<sequence>MVQLVKRELYGGAITMDLPADMIDASMFRQIPDTQEVYVSKENPDYSIIIDLLECVPATTLYNALDEHMQEITRLNGATLKTTKMLSQRDTTTNSNINSSSNSETIVPAFAGVRVFEQQVAKFGKQQDVESVVIAIGLVRLPSPANSDILITVNNHVTSSSTATLETLTATLVHSLSVVDPALFVA</sequence>
<dbReference type="OrthoDB" id="10255285at2759"/>
<keyword evidence="5" id="KW-1185">Reference proteome</keyword>
<dbReference type="GO" id="GO:0005085">
    <property type="term" value="F:guanyl-nucleotide exchange factor activity"/>
    <property type="evidence" value="ECO:0007669"/>
    <property type="project" value="TreeGrafter"/>
</dbReference>
<dbReference type="Gene3D" id="3.40.1000.10">
    <property type="entry name" value="Mog1/PsbP, alpha/beta/alpha sandwich"/>
    <property type="match status" value="1"/>
</dbReference>
<dbReference type="InterPro" id="IPR016123">
    <property type="entry name" value="Mog1/PsbP_a/b/a-sand"/>
</dbReference>